<dbReference type="InterPro" id="IPR027417">
    <property type="entry name" value="P-loop_NTPase"/>
</dbReference>
<keyword evidence="1" id="KW-0547">Nucleotide-binding</keyword>
<dbReference type="Gene3D" id="3.40.50.300">
    <property type="entry name" value="P-loop containing nucleotide triphosphate hydrolases"/>
    <property type="match status" value="1"/>
</dbReference>
<evidence type="ECO:0000256" key="1">
    <source>
        <dbReference type="ARBA" id="ARBA00022741"/>
    </source>
</evidence>
<keyword evidence="4" id="KW-1185">Reference proteome</keyword>
<dbReference type="PRINTS" id="PR00449">
    <property type="entry name" value="RASTRNSFRMNG"/>
</dbReference>
<keyword evidence="2" id="KW-0342">GTP-binding</keyword>
<dbReference type="EMBL" id="JAKCXM010000310">
    <property type="protein sequence ID" value="KAJ0396122.1"/>
    <property type="molecule type" value="Genomic_DNA"/>
</dbReference>
<protein>
    <submittedName>
        <fullName evidence="3">Uncharacterized protein</fullName>
    </submittedName>
</protein>
<dbReference type="PANTHER" id="PTHR24073">
    <property type="entry name" value="DRAB5-RELATED"/>
    <property type="match status" value="1"/>
</dbReference>
<evidence type="ECO:0000313" key="3">
    <source>
        <dbReference type="EMBL" id="KAJ0396122.1"/>
    </source>
</evidence>
<name>A0AAD5M693_PYTIN</name>
<dbReference type="AlphaFoldDB" id="A0AAD5M693"/>
<sequence length="171" mass="19159">MPPLKLLIVGPKEAGKTTIANFLCEQTDRLGGPERYQPTIGVRILELEKNKTSVELWDVSGDQVYEACWPAVTKDANGVILVYNPESHVHESEAMLWYEWFIQNAGMDPSQCLVFEHSSGANAKKVAKLRLPPTLRVVATSFDSPNVFKTEFDRLIGAAQDAVARQPRYRK</sequence>
<dbReference type="SUPFAM" id="SSF52540">
    <property type="entry name" value="P-loop containing nucleoside triphosphate hydrolases"/>
    <property type="match status" value="1"/>
</dbReference>
<dbReference type="GO" id="GO:0005525">
    <property type="term" value="F:GTP binding"/>
    <property type="evidence" value="ECO:0007669"/>
    <property type="project" value="UniProtKB-KW"/>
</dbReference>
<evidence type="ECO:0000313" key="4">
    <source>
        <dbReference type="Proteomes" id="UP001209570"/>
    </source>
</evidence>
<comment type="caution">
    <text evidence="3">The sequence shown here is derived from an EMBL/GenBank/DDBJ whole genome shotgun (WGS) entry which is preliminary data.</text>
</comment>
<reference evidence="3" key="1">
    <citation type="submission" date="2021-12" db="EMBL/GenBank/DDBJ databases">
        <title>Prjna785345.</title>
        <authorList>
            <person name="Rujirawat T."/>
            <person name="Krajaejun T."/>
        </authorList>
    </citation>
    <scope>NUCLEOTIDE SEQUENCE</scope>
    <source>
        <strain evidence="3">Pi057C3</strain>
    </source>
</reference>
<dbReference type="Proteomes" id="UP001209570">
    <property type="component" value="Unassembled WGS sequence"/>
</dbReference>
<organism evidence="3 4">
    <name type="scientific">Pythium insidiosum</name>
    <name type="common">Pythiosis disease agent</name>
    <dbReference type="NCBI Taxonomy" id="114742"/>
    <lineage>
        <taxon>Eukaryota</taxon>
        <taxon>Sar</taxon>
        <taxon>Stramenopiles</taxon>
        <taxon>Oomycota</taxon>
        <taxon>Peronosporomycetes</taxon>
        <taxon>Pythiales</taxon>
        <taxon>Pythiaceae</taxon>
        <taxon>Pythium</taxon>
    </lineage>
</organism>
<dbReference type="Pfam" id="PF08477">
    <property type="entry name" value="Roc"/>
    <property type="match status" value="1"/>
</dbReference>
<accession>A0AAD5M693</accession>
<evidence type="ECO:0000256" key="2">
    <source>
        <dbReference type="ARBA" id="ARBA00023134"/>
    </source>
</evidence>
<gene>
    <name evidence="3" type="ORF">P43SY_008087</name>
</gene>
<proteinExistence type="predicted"/>